<keyword evidence="3" id="KW-1185">Reference proteome</keyword>
<dbReference type="Pfam" id="PF07811">
    <property type="entry name" value="TadE"/>
    <property type="match status" value="1"/>
</dbReference>
<protein>
    <submittedName>
        <fullName evidence="2">Pilus assembly protein</fullName>
    </submittedName>
</protein>
<feature type="domain" description="TadE-like" evidence="1">
    <location>
        <begin position="2"/>
        <end position="39"/>
    </location>
</feature>
<dbReference type="EMBL" id="CP104874">
    <property type="protein sequence ID" value="WWF03859.1"/>
    <property type="molecule type" value="Genomic_DNA"/>
</dbReference>
<gene>
    <name evidence="2" type="ORF">N5P18_09050</name>
</gene>
<dbReference type="RefSeq" id="WP_338537476.1">
    <property type="nucleotide sequence ID" value="NZ_CP104874.1"/>
</dbReference>
<proteinExistence type="predicted"/>
<dbReference type="InterPro" id="IPR012495">
    <property type="entry name" value="TadE-like_dom"/>
</dbReference>
<accession>A0ABZ2FBX9</accession>
<evidence type="ECO:0000313" key="3">
    <source>
        <dbReference type="Proteomes" id="UP001381003"/>
    </source>
</evidence>
<sequence length="116" mass="12088">MEFAFVLPLLLALVLGVAEFGRAYHAQTVLSAAARDGVRVMALQNKPAAARAVAKSSASPTVELTDADIAVSPTSCTTTTAVPATATVRITRELDLLLPTKFTVKLTGKGTMRCNG</sequence>
<dbReference type="Proteomes" id="UP001381003">
    <property type="component" value="Chromosome"/>
</dbReference>
<evidence type="ECO:0000313" key="2">
    <source>
        <dbReference type="EMBL" id="WWF03859.1"/>
    </source>
</evidence>
<evidence type="ECO:0000259" key="1">
    <source>
        <dbReference type="Pfam" id="PF07811"/>
    </source>
</evidence>
<name>A0ABZ2FBX9_9MICO</name>
<reference evidence="2 3" key="1">
    <citation type="submission" date="2022-09" db="EMBL/GenBank/DDBJ databases">
        <title>Complete genome sequence of Janibacter terrae strain COS04-44, PCL-degrading bacteria isolated from oil spilled coast.</title>
        <authorList>
            <person name="Park H."/>
            <person name="Kim J.Y."/>
            <person name="An S.H."/>
            <person name="Lee C.M."/>
            <person name="Weon H.-Y."/>
        </authorList>
    </citation>
    <scope>NUCLEOTIDE SEQUENCE [LARGE SCALE GENOMIC DNA]</scope>
    <source>
        <strain evidence="2 3">COS04-44</strain>
    </source>
</reference>
<organism evidence="2 3">
    <name type="scientific">Janibacter terrae</name>
    <dbReference type="NCBI Taxonomy" id="103817"/>
    <lineage>
        <taxon>Bacteria</taxon>
        <taxon>Bacillati</taxon>
        <taxon>Actinomycetota</taxon>
        <taxon>Actinomycetes</taxon>
        <taxon>Micrococcales</taxon>
        <taxon>Intrasporangiaceae</taxon>
        <taxon>Janibacter</taxon>
    </lineage>
</organism>